<dbReference type="OrthoDB" id="9803036at2"/>
<organism evidence="1 2">
    <name type="scientific">Siminovitchia acidinfaciens</name>
    <dbReference type="NCBI Taxonomy" id="2321395"/>
    <lineage>
        <taxon>Bacteria</taxon>
        <taxon>Bacillati</taxon>
        <taxon>Bacillota</taxon>
        <taxon>Bacilli</taxon>
        <taxon>Bacillales</taxon>
        <taxon>Bacillaceae</taxon>
        <taxon>Siminovitchia</taxon>
    </lineage>
</organism>
<dbReference type="SUPFAM" id="SSF51161">
    <property type="entry name" value="Trimeric LpxA-like enzymes"/>
    <property type="match status" value="1"/>
</dbReference>
<evidence type="ECO:0000313" key="1">
    <source>
        <dbReference type="EMBL" id="RST74129.1"/>
    </source>
</evidence>
<dbReference type="PANTHER" id="PTHR13061">
    <property type="entry name" value="DYNACTIN SUBUNIT P25"/>
    <property type="match status" value="1"/>
</dbReference>
<dbReference type="RefSeq" id="WP_126050485.1">
    <property type="nucleotide sequence ID" value="NZ_QYTV02000004.1"/>
</dbReference>
<protein>
    <submittedName>
        <fullName evidence="1">Gamma carbonic anhydrase family protein</fullName>
    </submittedName>
</protein>
<proteinExistence type="predicted"/>
<keyword evidence="2" id="KW-1185">Reference proteome</keyword>
<dbReference type="InterPro" id="IPR050484">
    <property type="entry name" value="Transf_Hexapept/Carb_Anhydrase"/>
</dbReference>
<gene>
    <name evidence="1" type="ORF">D4T97_010635</name>
</gene>
<dbReference type="AlphaFoldDB" id="A0A429XZ97"/>
<accession>A0A429XZ97</accession>
<dbReference type="InterPro" id="IPR047324">
    <property type="entry name" value="LbH_gamma_CA-like"/>
</dbReference>
<dbReference type="EMBL" id="QYTV02000004">
    <property type="protein sequence ID" value="RST74129.1"/>
    <property type="molecule type" value="Genomic_DNA"/>
</dbReference>
<dbReference type="Proteomes" id="UP000287156">
    <property type="component" value="Unassembled WGS sequence"/>
</dbReference>
<dbReference type="PANTHER" id="PTHR13061:SF29">
    <property type="entry name" value="GAMMA CARBONIC ANHYDRASE-LIKE 1, MITOCHONDRIAL-RELATED"/>
    <property type="match status" value="1"/>
</dbReference>
<dbReference type="Gene3D" id="2.160.10.10">
    <property type="entry name" value="Hexapeptide repeat proteins"/>
    <property type="match status" value="1"/>
</dbReference>
<evidence type="ECO:0000313" key="2">
    <source>
        <dbReference type="Proteomes" id="UP000287156"/>
    </source>
</evidence>
<sequence>MIQYLRGRIPSIHSETFIHESAQVIGDVRIAKDVSIWPQAVLRGDDGNYIEIGEGSNIQDGSICHVTPELPLKIGKKVTIGHGVILHACTIEDEALIGIGATILDGAVVKKGAQVAAGALVTPGAVIPSGTLAMGIPAKVVRDLTKEEVNEIIKNAEEYIDLWRKDYQNSLVSSEGE</sequence>
<dbReference type="CDD" id="cd04645">
    <property type="entry name" value="LbH_gamma_CA_like"/>
    <property type="match status" value="1"/>
</dbReference>
<name>A0A429XZ97_9BACI</name>
<comment type="caution">
    <text evidence="1">The sequence shown here is derived from an EMBL/GenBank/DDBJ whole genome shotgun (WGS) entry which is preliminary data.</text>
</comment>
<dbReference type="InterPro" id="IPR011004">
    <property type="entry name" value="Trimer_LpxA-like_sf"/>
</dbReference>
<reference evidence="1" key="1">
    <citation type="submission" date="2018-12" db="EMBL/GenBank/DDBJ databases">
        <authorList>
            <person name="Sun L."/>
            <person name="Chen Z."/>
        </authorList>
    </citation>
    <scope>NUCLEOTIDE SEQUENCE [LARGE SCALE GENOMIC DNA]</scope>
    <source>
        <strain evidence="1">3-2-2</strain>
    </source>
</reference>